<gene>
    <name evidence="1" type="ORF">OXU80_20005</name>
</gene>
<name>A0ACD4NJW1_9HYPH</name>
<dbReference type="EMBL" id="CP113520">
    <property type="protein sequence ID" value="WAJ27117.1"/>
    <property type="molecule type" value="Genomic_DNA"/>
</dbReference>
<organism evidence="1 2">
    <name type="scientific">Antarcticirhabdus aurantiaca</name>
    <dbReference type="NCBI Taxonomy" id="2606717"/>
    <lineage>
        <taxon>Bacteria</taxon>
        <taxon>Pseudomonadati</taxon>
        <taxon>Pseudomonadota</taxon>
        <taxon>Alphaproteobacteria</taxon>
        <taxon>Hyphomicrobiales</taxon>
        <taxon>Aurantimonadaceae</taxon>
        <taxon>Antarcticirhabdus</taxon>
    </lineage>
</organism>
<evidence type="ECO:0000313" key="2">
    <source>
        <dbReference type="Proteomes" id="UP001163223"/>
    </source>
</evidence>
<keyword evidence="2" id="KW-1185">Reference proteome</keyword>
<dbReference type="Proteomes" id="UP001163223">
    <property type="component" value="Chromosome"/>
</dbReference>
<sequence>MAAHEMADPSISPDQQPGFWPNWQAPTLMAEAIQMPLHPPHKWINGVLNAHRKTGRPGGQRDEGGCRDAITA</sequence>
<proteinExistence type="predicted"/>
<reference evidence="1" key="1">
    <citation type="submission" date="2022-11" db="EMBL/GenBank/DDBJ databases">
        <title>beta-Carotene-producing bacterium, Jeongeuplla avenae sp. nov., alleviates the salt stress of Arabidopsis seedlings.</title>
        <authorList>
            <person name="Jiang L."/>
            <person name="Lee J."/>
        </authorList>
    </citation>
    <scope>NUCLEOTIDE SEQUENCE</scope>
    <source>
        <strain evidence="1">DY_R2A_6</strain>
    </source>
</reference>
<evidence type="ECO:0000313" key="1">
    <source>
        <dbReference type="EMBL" id="WAJ27117.1"/>
    </source>
</evidence>
<accession>A0ACD4NJW1</accession>
<protein>
    <submittedName>
        <fullName evidence="1">Uncharacterized protein</fullName>
    </submittedName>
</protein>